<dbReference type="Proteomes" id="UP000037510">
    <property type="component" value="Unassembled WGS sequence"/>
</dbReference>
<name>A0A0L7KUI3_OPEBR</name>
<sequence>MLFRSILLSTLLYRLIRGDGTVKSKPLVLPMPLELPTRNDRAEQCWLRIEDDEVTETMAVYCTIAQAFFSFYTHDYNIRKMTEDAVDVSLWIEKPSGKKDNAYGPPNSENGIMDWRVTTVMDPITKSRVYVSKDADCRLLMYTREAVSNYKVDCASILYFVNGHSGSASVKIPYLLMFLYVFLVTNVL</sequence>
<keyword evidence="1" id="KW-0732">Signal</keyword>
<feature type="chain" id="PRO_5005572798" evidence="1">
    <location>
        <begin position="19"/>
        <end position="188"/>
    </location>
</feature>
<dbReference type="AlphaFoldDB" id="A0A0L7KUI3"/>
<accession>A0A0L7KUI3</accession>
<proteinExistence type="predicted"/>
<evidence type="ECO:0000256" key="1">
    <source>
        <dbReference type="SAM" id="SignalP"/>
    </source>
</evidence>
<keyword evidence="3" id="KW-1185">Reference proteome</keyword>
<gene>
    <name evidence="2" type="ORF">OBRU01_20570</name>
</gene>
<dbReference type="OrthoDB" id="7242984at2759"/>
<feature type="signal peptide" evidence="1">
    <location>
        <begin position="1"/>
        <end position="18"/>
    </location>
</feature>
<evidence type="ECO:0000313" key="3">
    <source>
        <dbReference type="Proteomes" id="UP000037510"/>
    </source>
</evidence>
<dbReference type="EMBL" id="JTDY01005519">
    <property type="protein sequence ID" value="KOB66918.1"/>
    <property type="molecule type" value="Genomic_DNA"/>
</dbReference>
<comment type="caution">
    <text evidence="2">The sequence shown here is derived from an EMBL/GenBank/DDBJ whole genome shotgun (WGS) entry which is preliminary data.</text>
</comment>
<protein>
    <submittedName>
        <fullName evidence="2">Uncharacterized protein</fullName>
    </submittedName>
</protein>
<evidence type="ECO:0000313" key="2">
    <source>
        <dbReference type="EMBL" id="KOB66918.1"/>
    </source>
</evidence>
<organism evidence="2 3">
    <name type="scientific">Operophtera brumata</name>
    <name type="common">Winter moth</name>
    <name type="synonym">Phalaena brumata</name>
    <dbReference type="NCBI Taxonomy" id="104452"/>
    <lineage>
        <taxon>Eukaryota</taxon>
        <taxon>Metazoa</taxon>
        <taxon>Ecdysozoa</taxon>
        <taxon>Arthropoda</taxon>
        <taxon>Hexapoda</taxon>
        <taxon>Insecta</taxon>
        <taxon>Pterygota</taxon>
        <taxon>Neoptera</taxon>
        <taxon>Endopterygota</taxon>
        <taxon>Lepidoptera</taxon>
        <taxon>Glossata</taxon>
        <taxon>Ditrysia</taxon>
        <taxon>Geometroidea</taxon>
        <taxon>Geometridae</taxon>
        <taxon>Larentiinae</taxon>
        <taxon>Operophtera</taxon>
    </lineage>
</organism>
<reference evidence="2 3" key="1">
    <citation type="journal article" date="2015" name="Genome Biol. Evol.">
        <title>The genome of winter moth (Operophtera brumata) provides a genomic perspective on sexual dimorphism and phenology.</title>
        <authorList>
            <person name="Derks M.F."/>
            <person name="Smit S."/>
            <person name="Salis L."/>
            <person name="Schijlen E."/>
            <person name="Bossers A."/>
            <person name="Mateman C."/>
            <person name="Pijl A.S."/>
            <person name="de Ridder D."/>
            <person name="Groenen M.A."/>
            <person name="Visser M.E."/>
            <person name="Megens H.J."/>
        </authorList>
    </citation>
    <scope>NUCLEOTIDE SEQUENCE [LARGE SCALE GENOMIC DNA]</scope>
    <source>
        <strain evidence="2">WM2013NL</strain>
        <tissue evidence="2">Head and thorax</tissue>
    </source>
</reference>